<dbReference type="EMBL" id="SIUB01000002">
    <property type="protein sequence ID" value="TBN54449.1"/>
    <property type="molecule type" value="Genomic_DNA"/>
</dbReference>
<comment type="caution">
    <text evidence="1">The sequence shown here is derived from an EMBL/GenBank/DDBJ whole genome shotgun (WGS) entry which is preliminary data.</text>
</comment>
<dbReference type="AlphaFoldDB" id="A0A4Q9GJG3"/>
<sequence>MADEAVIKIDQCLFGYSDGHRLLASSIRLPADLASDLTAASDLAPGTRFASASVGYWTGFPIPTLSRYGLMHTWPAPEMPRPGCVWTHLLLLEPSLLEQVSDLSCFEALIRKPGSRDAHARYARRIELHSRPGDNRPWSDTTIEFDRNRTIELLEVLYGGVHRSVEVARPGEVDRLILELWSQQWPRLRRNFRFQTAASTGTDSTSSSFDLTLTSVRCSDDKPNAPAPKTEPWLVAAADDVMPSSSHELRTFLWRYGQDVKRQRGSFRPLVQLFIASKETKRTPSTYILASVTNAFPEIKDASTLKSDLINGALFAESQVDALLYLCEIDRGRSLPQPSDDGLARVARSWPARSTDMMRLAEWAATHPGRLADALLTTVAQVVPEADFWDVTVGFPEMRRRLAANHPDVLDSEHIAGLETESLLVLLDAIPEGHRVGGALVRRLPSPISDAVVKKAVEKFSVPVLGQAIEKANLFGAQSSEVWLSALAAAPSRVLDAKVFRRIDRTSILSTLADAMGWLSEEVVKAGLDPWAAAIRNVQEDLDTYERDELEAFLFALATIVGGQYAPQIFERSFTYLHHRMMDSYLSWRAERILNPVLPDISIFKNWDKALKLRLAVSIAYVRHDLDTSSFGRLLSDGKELKLLRKAADDVPGGHRLSKAVHSN</sequence>
<reference evidence="1 2" key="1">
    <citation type="submission" date="2019-02" db="EMBL/GenBank/DDBJ databases">
        <title>Hansschlegelia quercus sp. nov., a novel methylotrophic bacterium from buds of oak (Quercus robur L.).</title>
        <authorList>
            <person name="Agafonova N.V."/>
            <person name="Kaparullina E.N."/>
            <person name="Grouzdev D.S."/>
            <person name="Doronina N.V."/>
        </authorList>
    </citation>
    <scope>NUCLEOTIDE SEQUENCE [LARGE SCALE GENOMIC DNA]</scope>
    <source>
        <strain evidence="1 2">Dub</strain>
    </source>
</reference>
<dbReference type="OrthoDB" id="7058344at2"/>
<name>A0A4Q9GJG3_9HYPH</name>
<protein>
    <submittedName>
        <fullName evidence="1">Uncharacterized protein</fullName>
    </submittedName>
</protein>
<organism evidence="1 2">
    <name type="scientific">Hansschlegelia quercus</name>
    <dbReference type="NCBI Taxonomy" id="2528245"/>
    <lineage>
        <taxon>Bacteria</taxon>
        <taxon>Pseudomonadati</taxon>
        <taxon>Pseudomonadota</taxon>
        <taxon>Alphaproteobacteria</taxon>
        <taxon>Hyphomicrobiales</taxon>
        <taxon>Methylopilaceae</taxon>
        <taxon>Hansschlegelia</taxon>
    </lineage>
</organism>
<dbReference type="RefSeq" id="WP_131002174.1">
    <property type="nucleotide sequence ID" value="NZ_JBHSZR010000005.1"/>
</dbReference>
<evidence type="ECO:0000313" key="2">
    <source>
        <dbReference type="Proteomes" id="UP000291613"/>
    </source>
</evidence>
<proteinExistence type="predicted"/>
<evidence type="ECO:0000313" key="1">
    <source>
        <dbReference type="EMBL" id="TBN54449.1"/>
    </source>
</evidence>
<keyword evidence="2" id="KW-1185">Reference proteome</keyword>
<accession>A0A4Q9GJG3</accession>
<dbReference type="Proteomes" id="UP000291613">
    <property type="component" value="Unassembled WGS sequence"/>
</dbReference>
<dbReference type="Pfam" id="PF20012">
    <property type="entry name" value="GAP1-N1"/>
    <property type="match status" value="1"/>
</dbReference>
<gene>
    <name evidence="1" type="ORF">EYR15_06360</name>
</gene>